<feature type="compositionally biased region" description="Low complexity" evidence="1">
    <location>
        <begin position="58"/>
        <end position="82"/>
    </location>
</feature>
<organism evidence="4 5">
    <name type="scientific">Streptomyces vastus</name>
    <dbReference type="NCBI Taxonomy" id="285451"/>
    <lineage>
        <taxon>Bacteria</taxon>
        <taxon>Bacillati</taxon>
        <taxon>Actinomycetota</taxon>
        <taxon>Actinomycetes</taxon>
        <taxon>Kitasatosporales</taxon>
        <taxon>Streptomycetaceae</taxon>
        <taxon>Streptomyces</taxon>
    </lineage>
</organism>
<feature type="compositionally biased region" description="Low complexity" evidence="1">
    <location>
        <begin position="128"/>
        <end position="138"/>
    </location>
</feature>
<accession>A0ABN3RYN2</accession>
<evidence type="ECO:0000256" key="1">
    <source>
        <dbReference type="SAM" id="MobiDB-lite"/>
    </source>
</evidence>
<dbReference type="EMBL" id="BAAASJ010000125">
    <property type="protein sequence ID" value="GAA2663909.1"/>
    <property type="molecule type" value="Genomic_DNA"/>
</dbReference>
<feature type="domain" description="DUF4190" evidence="3">
    <location>
        <begin position="216"/>
        <end position="281"/>
    </location>
</feature>
<protein>
    <submittedName>
        <fullName evidence="4">DUF4190 domain-containing protein</fullName>
    </submittedName>
</protein>
<feature type="compositionally biased region" description="Gly residues" evidence="1">
    <location>
        <begin position="83"/>
        <end position="94"/>
    </location>
</feature>
<keyword evidence="2" id="KW-1133">Transmembrane helix</keyword>
<sequence length="317" mass="30454">MSDAAQPPGTPGDVDPNPWAPPEQRTPTAGAPSSGPQDAAPQPGVPLDKAGAEPNPWGAPDAAASRPGAGSGPAAGASVPPDGAGGSGQRGGSGSPSVHDQPTVTSIPGTGTPPSAGAQPWASPVAPPGASAYGNSYAGPGGAPPNPSNPSGNPFAAPGGGPGEPVPPPPISPDGPGRATYGYGYGYQGQPYYPATPGRGPGYGWPGMPMAPSNGMGTAGLVLGIVSAVGFCLWPVAIILGILAVIFGAIGRGKARRGEATNAGQALAGIICGVAGTALGVTMLVLLIIAPGLLSDSETDYSGPGDDGFNTSLVVSR</sequence>
<evidence type="ECO:0000313" key="4">
    <source>
        <dbReference type="EMBL" id="GAA2663909.1"/>
    </source>
</evidence>
<feature type="transmembrane region" description="Helical" evidence="2">
    <location>
        <begin position="221"/>
        <end position="247"/>
    </location>
</feature>
<keyword evidence="2" id="KW-0472">Membrane</keyword>
<dbReference type="Pfam" id="PF13828">
    <property type="entry name" value="DUF4190"/>
    <property type="match status" value="1"/>
</dbReference>
<reference evidence="4 5" key="1">
    <citation type="journal article" date="2019" name="Int. J. Syst. Evol. Microbiol.">
        <title>The Global Catalogue of Microorganisms (GCM) 10K type strain sequencing project: providing services to taxonomists for standard genome sequencing and annotation.</title>
        <authorList>
            <consortium name="The Broad Institute Genomics Platform"/>
            <consortium name="The Broad Institute Genome Sequencing Center for Infectious Disease"/>
            <person name="Wu L."/>
            <person name="Ma J."/>
        </authorList>
    </citation>
    <scope>NUCLEOTIDE SEQUENCE [LARGE SCALE GENOMIC DNA]</scope>
    <source>
        <strain evidence="4 5">JCM 4524</strain>
    </source>
</reference>
<dbReference type="Proteomes" id="UP001500151">
    <property type="component" value="Unassembled WGS sequence"/>
</dbReference>
<comment type="caution">
    <text evidence="4">The sequence shown here is derived from an EMBL/GenBank/DDBJ whole genome shotgun (WGS) entry which is preliminary data.</text>
</comment>
<feature type="transmembrane region" description="Helical" evidence="2">
    <location>
        <begin position="267"/>
        <end position="294"/>
    </location>
</feature>
<keyword evidence="5" id="KW-1185">Reference proteome</keyword>
<evidence type="ECO:0000313" key="5">
    <source>
        <dbReference type="Proteomes" id="UP001500151"/>
    </source>
</evidence>
<evidence type="ECO:0000256" key="2">
    <source>
        <dbReference type="SAM" id="Phobius"/>
    </source>
</evidence>
<dbReference type="InterPro" id="IPR025241">
    <property type="entry name" value="DUF4190"/>
</dbReference>
<keyword evidence="2" id="KW-0812">Transmembrane</keyword>
<gene>
    <name evidence="4" type="ORF">GCM10010307_84740</name>
</gene>
<name>A0ABN3RYN2_9ACTN</name>
<feature type="region of interest" description="Disordered" evidence="1">
    <location>
        <begin position="1"/>
        <end position="180"/>
    </location>
</feature>
<evidence type="ECO:0000259" key="3">
    <source>
        <dbReference type="Pfam" id="PF13828"/>
    </source>
</evidence>
<feature type="compositionally biased region" description="Pro residues" evidence="1">
    <location>
        <begin position="164"/>
        <end position="173"/>
    </location>
</feature>
<feature type="compositionally biased region" description="Polar residues" evidence="1">
    <location>
        <begin position="98"/>
        <end position="113"/>
    </location>
</feature>
<proteinExistence type="predicted"/>